<dbReference type="Proteomes" id="UP000282574">
    <property type="component" value="Unassembled WGS sequence"/>
</dbReference>
<evidence type="ECO:0000313" key="2">
    <source>
        <dbReference type="EMBL" id="RUS93970.1"/>
    </source>
</evidence>
<dbReference type="InterPro" id="IPR002716">
    <property type="entry name" value="PIN_dom"/>
</dbReference>
<accession>A0AB37U7R6</accession>
<protein>
    <submittedName>
        <fullName evidence="2">Twitching motility protein PilT</fullName>
    </submittedName>
</protein>
<gene>
    <name evidence="2" type="ORF">DSM107010_72230</name>
</gene>
<dbReference type="Pfam" id="PF01850">
    <property type="entry name" value="PIN"/>
    <property type="match status" value="1"/>
</dbReference>
<dbReference type="SUPFAM" id="SSF88723">
    <property type="entry name" value="PIN domain-like"/>
    <property type="match status" value="1"/>
</dbReference>
<reference evidence="2 3" key="1">
    <citation type="journal article" date="2019" name="Genome Biol. Evol.">
        <title>Day and night: Metabolic profiles and evolutionary relationships of six axenic non-marine cyanobacteria.</title>
        <authorList>
            <person name="Will S.E."/>
            <person name="Henke P."/>
            <person name="Boedeker C."/>
            <person name="Huang S."/>
            <person name="Brinkmann H."/>
            <person name="Rohde M."/>
            <person name="Jarek M."/>
            <person name="Friedl T."/>
            <person name="Seufert S."/>
            <person name="Schumacher M."/>
            <person name="Overmann J."/>
            <person name="Neumann-Schaal M."/>
            <person name="Petersen J."/>
        </authorList>
    </citation>
    <scope>NUCLEOTIDE SEQUENCE [LARGE SCALE GENOMIC DNA]</scope>
    <source>
        <strain evidence="2 3">SAG 39.79</strain>
    </source>
</reference>
<sequence length="129" mass="14649">MIVLDTHIWVWWVDGNRRLTTANEQWIQQYQSQGLGVSIISCWEVAKLVENNKLVLSCSVSEWLNDALAYPGVQLLDLTLPIVVESTQLVGFHRDPADQIIVATARIYNCPLLTVDDKILNYPNVQTLK</sequence>
<proteinExistence type="predicted"/>
<dbReference type="AlphaFoldDB" id="A0AB37U7R6"/>
<dbReference type="CDD" id="cd09872">
    <property type="entry name" value="PIN_Sll0205-like"/>
    <property type="match status" value="1"/>
</dbReference>
<dbReference type="EMBL" id="RSCK01000217">
    <property type="protein sequence ID" value="RUS93970.1"/>
    <property type="molecule type" value="Genomic_DNA"/>
</dbReference>
<organism evidence="2 3">
    <name type="scientific">Chroococcidiopsis cubana SAG 39.79</name>
    <dbReference type="NCBI Taxonomy" id="388085"/>
    <lineage>
        <taxon>Bacteria</taxon>
        <taxon>Bacillati</taxon>
        <taxon>Cyanobacteriota</taxon>
        <taxon>Cyanophyceae</taxon>
        <taxon>Chroococcidiopsidales</taxon>
        <taxon>Chroococcidiopsidaceae</taxon>
        <taxon>Chroococcidiopsis</taxon>
    </lineage>
</organism>
<dbReference type="PANTHER" id="PTHR36173">
    <property type="entry name" value="RIBONUCLEASE VAPC16-RELATED"/>
    <property type="match status" value="1"/>
</dbReference>
<keyword evidence="3" id="KW-1185">Reference proteome</keyword>
<evidence type="ECO:0000259" key="1">
    <source>
        <dbReference type="Pfam" id="PF01850"/>
    </source>
</evidence>
<dbReference type="PANTHER" id="PTHR36173:SF1">
    <property type="entry name" value="RIBONUCLEASE VAPC22"/>
    <property type="match status" value="1"/>
</dbReference>
<dbReference type="RefSeq" id="WP_106170665.1">
    <property type="nucleotide sequence ID" value="NZ_JAVKZF010000001.1"/>
</dbReference>
<dbReference type="InterPro" id="IPR041705">
    <property type="entry name" value="PIN_Sll0205"/>
</dbReference>
<dbReference type="InterPro" id="IPR029060">
    <property type="entry name" value="PIN-like_dom_sf"/>
</dbReference>
<name>A0AB37U7R6_9CYAN</name>
<comment type="caution">
    <text evidence="2">The sequence shown here is derived from an EMBL/GenBank/DDBJ whole genome shotgun (WGS) entry which is preliminary data.</text>
</comment>
<dbReference type="InterPro" id="IPR052919">
    <property type="entry name" value="TA_system_RNase"/>
</dbReference>
<evidence type="ECO:0000313" key="3">
    <source>
        <dbReference type="Proteomes" id="UP000282574"/>
    </source>
</evidence>
<dbReference type="Gene3D" id="3.40.50.1010">
    <property type="entry name" value="5'-nuclease"/>
    <property type="match status" value="1"/>
</dbReference>
<feature type="domain" description="PIN" evidence="1">
    <location>
        <begin position="2"/>
        <end position="122"/>
    </location>
</feature>